<dbReference type="CDD" id="cd05483">
    <property type="entry name" value="retropepsin_like_bacteria"/>
    <property type="match status" value="1"/>
</dbReference>
<dbReference type="AlphaFoldDB" id="A0A3B0T6E9"/>
<dbReference type="EMBL" id="UOEM01000067">
    <property type="protein sequence ID" value="VAW13955.1"/>
    <property type="molecule type" value="Genomic_DNA"/>
</dbReference>
<dbReference type="GO" id="GO:0006508">
    <property type="term" value="P:proteolysis"/>
    <property type="evidence" value="ECO:0007669"/>
    <property type="project" value="InterPro"/>
</dbReference>
<keyword evidence="1" id="KW-1133">Transmembrane helix</keyword>
<dbReference type="PROSITE" id="PS00141">
    <property type="entry name" value="ASP_PROTEASE"/>
    <property type="match status" value="1"/>
</dbReference>
<organism evidence="2">
    <name type="scientific">hydrothermal vent metagenome</name>
    <dbReference type="NCBI Taxonomy" id="652676"/>
    <lineage>
        <taxon>unclassified sequences</taxon>
        <taxon>metagenomes</taxon>
        <taxon>ecological metagenomes</taxon>
    </lineage>
</organism>
<keyword evidence="1" id="KW-0472">Membrane</keyword>
<dbReference type="GO" id="GO:0004190">
    <property type="term" value="F:aspartic-type endopeptidase activity"/>
    <property type="evidence" value="ECO:0007669"/>
    <property type="project" value="InterPro"/>
</dbReference>
<dbReference type="InterPro" id="IPR001969">
    <property type="entry name" value="Aspartic_peptidase_AS"/>
</dbReference>
<feature type="transmembrane region" description="Helical" evidence="1">
    <location>
        <begin position="70"/>
        <end position="86"/>
    </location>
</feature>
<evidence type="ECO:0000256" key="1">
    <source>
        <dbReference type="SAM" id="Phobius"/>
    </source>
</evidence>
<dbReference type="Pfam" id="PF13975">
    <property type="entry name" value="gag-asp_proteas"/>
    <property type="match status" value="1"/>
</dbReference>
<dbReference type="InterPro" id="IPR011969">
    <property type="entry name" value="Clan_AA_Asp_peptidase_C"/>
</dbReference>
<feature type="transmembrane region" description="Helical" evidence="1">
    <location>
        <begin position="39"/>
        <end position="58"/>
    </location>
</feature>
<proteinExistence type="predicted"/>
<reference evidence="2" key="1">
    <citation type="submission" date="2018-06" db="EMBL/GenBank/DDBJ databases">
        <authorList>
            <person name="Zhirakovskaya E."/>
        </authorList>
    </citation>
    <scope>NUCLEOTIDE SEQUENCE</scope>
</reference>
<keyword evidence="1" id="KW-0812">Transmembrane</keyword>
<protein>
    <recommendedName>
        <fullName evidence="3">CblY, a non-orthologous displasment for Alpha-ribazole-5'-phosphate phosphatase</fullName>
    </recommendedName>
</protein>
<accession>A0A3B0T6E9</accession>
<dbReference type="SUPFAM" id="SSF50630">
    <property type="entry name" value="Acid proteases"/>
    <property type="match status" value="1"/>
</dbReference>
<name>A0A3B0T6E9_9ZZZZ</name>
<dbReference type="Gene3D" id="2.40.70.10">
    <property type="entry name" value="Acid Proteases"/>
    <property type="match status" value="1"/>
</dbReference>
<dbReference type="InterPro" id="IPR034122">
    <property type="entry name" value="Retropepsin-like_bacterial"/>
</dbReference>
<dbReference type="InterPro" id="IPR021109">
    <property type="entry name" value="Peptidase_aspartic_dom_sf"/>
</dbReference>
<dbReference type="NCBIfam" id="TIGR02281">
    <property type="entry name" value="clan_AA_DTGA"/>
    <property type="match status" value="1"/>
</dbReference>
<evidence type="ECO:0008006" key="3">
    <source>
        <dbReference type="Google" id="ProtNLM"/>
    </source>
</evidence>
<sequence length="241" mass="24848">MTRNASAWIGLSILVATGAYLSAGPLIGLTPTTSPDELARLSSGIALLIVIGGSAALGYRGQATLALKQALVWIAIGLSLVVLYTYRADIGRLGARVLSQLAPGIVLEARALGQSGETGGIIAVTAGQGGQFDVEALVNGTSVRLLADTGATLVVLTHDDALRVGIDTGALRYNIPVQTANGVAKNALLHLEEISVGSITIPNIRALIAKPGQLETSLLGMSFLTRLTSFQISGDQLVLRE</sequence>
<gene>
    <name evidence="2" type="ORF">MNBD_ALPHA09-64</name>
</gene>
<evidence type="ECO:0000313" key="2">
    <source>
        <dbReference type="EMBL" id="VAW13955.1"/>
    </source>
</evidence>